<name>A0A822UZ80_AGRTU</name>
<dbReference type="AlphaFoldDB" id="A0A822UZ80"/>
<dbReference type="EMBL" id="FCNL01000011">
    <property type="protein sequence ID" value="CVI15261.1"/>
    <property type="molecule type" value="Genomic_DNA"/>
</dbReference>
<protein>
    <submittedName>
        <fullName evidence="2">Uncharacterized protein</fullName>
    </submittedName>
</protein>
<feature type="coiled-coil region" evidence="1">
    <location>
        <begin position="29"/>
        <end position="56"/>
    </location>
</feature>
<dbReference type="Proteomes" id="UP000192074">
    <property type="component" value="Unassembled WGS sequence"/>
</dbReference>
<sequence length="87" mass="9935">MRKELLGKIVDEVFDGGIEDASIIEKIYAVIEREEIRQLRREKNALQNARQNNLRQIGELTLVLKRNGLMDEASKAIRDAAETGELQ</sequence>
<organism evidence="2 3">
    <name type="scientific">Agrobacterium tumefaciens str. B6</name>
    <dbReference type="NCBI Taxonomy" id="1183423"/>
    <lineage>
        <taxon>Bacteria</taxon>
        <taxon>Pseudomonadati</taxon>
        <taxon>Pseudomonadota</taxon>
        <taxon>Alphaproteobacteria</taxon>
        <taxon>Hyphomicrobiales</taxon>
        <taxon>Rhizobiaceae</taxon>
        <taxon>Rhizobium/Agrobacterium group</taxon>
        <taxon>Agrobacterium</taxon>
        <taxon>Agrobacterium tumefaciens complex</taxon>
    </lineage>
</organism>
<evidence type="ECO:0000313" key="2">
    <source>
        <dbReference type="EMBL" id="CVI15261.1"/>
    </source>
</evidence>
<accession>A0A822UZ80</accession>
<reference evidence="2 3" key="1">
    <citation type="submission" date="2016-01" db="EMBL/GenBank/DDBJ databases">
        <authorList>
            <person name="Regsiter A."/>
            <person name="william w."/>
        </authorList>
    </citation>
    <scope>NUCLEOTIDE SEQUENCE [LARGE SCALE GENOMIC DNA]</scope>
    <source>
        <strain evidence="2 3">B6</strain>
    </source>
</reference>
<evidence type="ECO:0000313" key="3">
    <source>
        <dbReference type="Proteomes" id="UP000192074"/>
    </source>
</evidence>
<gene>
    <name evidence="2" type="ORF">AGR4A_Cc190047</name>
</gene>
<proteinExistence type="predicted"/>
<comment type="caution">
    <text evidence="2">The sequence shown here is derived from an EMBL/GenBank/DDBJ whole genome shotgun (WGS) entry which is preliminary data.</text>
</comment>
<dbReference type="RefSeq" id="WP_060723216.1">
    <property type="nucleotide sequence ID" value="NZ_LMVK01000004.1"/>
</dbReference>
<keyword evidence="1" id="KW-0175">Coiled coil</keyword>
<evidence type="ECO:0000256" key="1">
    <source>
        <dbReference type="SAM" id="Coils"/>
    </source>
</evidence>